<evidence type="ECO:0000256" key="6">
    <source>
        <dbReference type="ARBA" id="ARBA00022968"/>
    </source>
</evidence>
<evidence type="ECO:0000256" key="9">
    <source>
        <dbReference type="ARBA" id="ARBA00023136"/>
    </source>
</evidence>
<dbReference type="PIRSF" id="PIRSF005557">
    <property type="entry name" value="Sialyl_trans"/>
    <property type="match status" value="1"/>
</dbReference>
<evidence type="ECO:0008006" key="15">
    <source>
        <dbReference type="Google" id="ProtNLM"/>
    </source>
</evidence>
<evidence type="ECO:0000256" key="5">
    <source>
        <dbReference type="ARBA" id="ARBA00022692"/>
    </source>
</evidence>
<keyword evidence="5" id="KW-0812">Transmembrane</keyword>
<evidence type="ECO:0000256" key="2">
    <source>
        <dbReference type="ARBA" id="ARBA00006003"/>
    </source>
</evidence>
<dbReference type="InterPro" id="IPR038578">
    <property type="entry name" value="GT29-like_sf"/>
</dbReference>
<evidence type="ECO:0000256" key="11">
    <source>
        <dbReference type="ARBA" id="ARBA00023180"/>
    </source>
</evidence>
<sequence>EGATNVVSSLQQQYNDLTSCAVVGNSGTLRGGSRMGLHIDHHDIIFRVNQAPTESDGGFTGDRTIVRMLSPTWVKHYARLDVKRPYSGVLTHHPTEQQSHARHHDLAAAEEAWLSRMPGATSKAGTATLPLEHASILVCALNSNSRGTVHEDCNHLRSVLRKERPDVRVLQLAAPVETLMRRLIKGWRARLCAAGRGPYRGGDHASTGLQAVYLAVQLCQRVDIYGFGPNPSTSNAHRASAYHYFSGLGSRHVPESFFSWEVEQELLHAMALEGHLVWNRANGTVSKPKENVF</sequence>
<organism evidence="13 14">
    <name type="scientific">Cymbomonas tetramitiformis</name>
    <dbReference type="NCBI Taxonomy" id="36881"/>
    <lineage>
        <taxon>Eukaryota</taxon>
        <taxon>Viridiplantae</taxon>
        <taxon>Chlorophyta</taxon>
        <taxon>Pyramimonadophyceae</taxon>
        <taxon>Pyramimonadales</taxon>
        <taxon>Pyramimonadaceae</taxon>
        <taxon>Cymbomonas</taxon>
    </lineage>
</organism>
<comment type="subcellular location">
    <subcellularLocation>
        <location evidence="1">Golgi apparatus membrane</location>
        <topology evidence="1">Single-pass type II membrane protein</topology>
    </subcellularLocation>
</comment>
<keyword evidence="8" id="KW-0333">Golgi apparatus</keyword>
<dbReference type="PANTHER" id="PTHR11987:SF36">
    <property type="entry name" value="SIA-ALPHA-2,3-GAL-BETA-1,4-GLCNAC-R:ALPHA 2,8-SIALYLTRANSFERASE"/>
    <property type="match status" value="1"/>
</dbReference>
<dbReference type="InterPro" id="IPR001675">
    <property type="entry name" value="Glyco_trans_29"/>
</dbReference>
<dbReference type="Gene3D" id="3.90.1480.20">
    <property type="entry name" value="Glycosyl transferase family 29"/>
    <property type="match status" value="1"/>
</dbReference>
<dbReference type="Pfam" id="PF00777">
    <property type="entry name" value="Glyco_transf_29"/>
    <property type="match status" value="2"/>
</dbReference>
<evidence type="ECO:0000256" key="10">
    <source>
        <dbReference type="ARBA" id="ARBA00023157"/>
    </source>
</evidence>
<protein>
    <recommendedName>
        <fullName evidence="15">Sialyltransferase-like protein</fullName>
    </recommendedName>
</protein>
<keyword evidence="11" id="KW-0325">Glycoprotein</keyword>
<dbReference type="AlphaFoldDB" id="A0AAE0BMP7"/>
<dbReference type="GO" id="GO:0008373">
    <property type="term" value="F:sialyltransferase activity"/>
    <property type="evidence" value="ECO:0007669"/>
    <property type="project" value="InterPro"/>
</dbReference>
<evidence type="ECO:0000256" key="4">
    <source>
        <dbReference type="ARBA" id="ARBA00022679"/>
    </source>
</evidence>
<dbReference type="PANTHER" id="PTHR11987">
    <property type="entry name" value="ALPHA-2,8-SIALYLTRANSFERASE"/>
    <property type="match status" value="1"/>
</dbReference>
<comment type="caution">
    <text evidence="13">The sequence shown here is derived from an EMBL/GenBank/DDBJ whole genome shotgun (WGS) entry which is preliminary data.</text>
</comment>
<proteinExistence type="inferred from homology"/>
<reference evidence="13 14" key="1">
    <citation type="journal article" date="2015" name="Genome Biol. Evol.">
        <title>Comparative Genomics of a Bacterivorous Green Alga Reveals Evolutionary Causalities and Consequences of Phago-Mixotrophic Mode of Nutrition.</title>
        <authorList>
            <person name="Burns J.A."/>
            <person name="Paasch A."/>
            <person name="Narechania A."/>
            <person name="Kim E."/>
        </authorList>
    </citation>
    <scope>NUCLEOTIDE SEQUENCE [LARGE SCALE GENOMIC DNA]</scope>
    <source>
        <strain evidence="13 14">PLY_AMNH</strain>
    </source>
</reference>
<keyword evidence="9" id="KW-0472">Membrane</keyword>
<dbReference type="CDD" id="cd19952">
    <property type="entry name" value="GT29"/>
    <property type="match status" value="1"/>
</dbReference>
<dbReference type="InterPro" id="IPR012163">
    <property type="entry name" value="Sialyl_trans"/>
</dbReference>
<evidence type="ECO:0000313" key="13">
    <source>
        <dbReference type="EMBL" id="KAK3239426.1"/>
    </source>
</evidence>
<evidence type="ECO:0000256" key="1">
    <source>
        <dbReference type="ARBA" id="ARBA00004323"/>
    </source>
</evidence>
<keyword evidence="4" id="KW-0808">Transferase</keyword>
<dbReference type="Proteomes" id="UP001190700">
    <property type="component" value="Unassembled WGS sequence"/>
</dbReference>
<evidence type="ECO:0000256" key="8">
    <source>
        <dbReference type="ARBA" id="ARBA00023034"/>
    </source>
</evidence>
<keyword evidence="7" id="KW-1133">Transmembrane helix</keyword>
<dbReference type="EMBL" id="LGRX02033919">
    <property type="protein sequence ID" value="KAK3239426.1"/>
    <property type="molecule type" value="Genomic_DNA"/>
</dbReference>
<evidence type="ECO:0000313" key="14">
    <source>
        <dbReference type="Proteomes" id="UP001190700"/>
    </source>
</evidence>
<keyword evidence="14" id="KW-1185">Reference proteome</keyword>
<gene>
    <name evidence="13" type="ORF">CYMTET_50658</name>
</gene>
<dbReference type="GO" id="GO:0000139">
    <property type="term" value="C:Golgi membrane"/>
    <property type="evidence" value="ECO:0007669"/>
    <property type="project" value="UniProtKB-SubCell"/>
</dbReference>
<comment type="similarity">
    <text evidence="2">Belongs to the glycosyltransferase 29 family.</text>
</comment>
<keyword evidence="10" id="KW-1015">Disulfide bond</keyword>
<evidence type="ECO:0000256" key="7">
    <source>
        <dbReference type="ARBA" id="ARBA00022989"/>
    </source>
</evidence>
<dbReference type="InterPro" id="IPR050943">
    <property type="entry name" value="Glycosyltr_29_Sialyltrsf"/>
</dbReference>
<feature type="non-terminal residue" evidence="13">
    <location>
        <position position="1"/>
    </location>
</feature>
<evidence type="ECO:0000256" key="12">
    <source>
        <dbReference type="PIRSR" id="PIRSR005557-2"/>
    </source>
</evidence>
<name>A0AAE0BMP7_9CHLO</name>
<evidence type="ECO:0000256" key="3">
    <source>
        <dbReference type="ARBA" id="ARBA00022676"/>
    </source>
</evidence>
<feature type="disulfide bond" evidence="12">
    <location>
        <begin position="20"/>
        <end position="219"/>
    </location>
</feature>
<keyword evidence="6" id="KW-0735">Signal-anchor</keyword>
<keyword evidence="3" id="KW-0328">Glycosyltransferase</keyword>
<accession>A0AAE0BMP7</accession>